<reference evidence="5 6" key="1">
    <citation type="submission" date="2018-06" db="EMBL/GenBank/DDBJ databases">
        <authorList>
            <consortium name="Pathogen Informatics"/>
            <person name="Doyle S."/>
        </authorList>
    </citation>
    <scope>NUCLEOTIDE SEQUENCE [LARGE SCALE GENOMIC DNA]</scope>
    <source>
        <strain evidence="5 6">NCTC7688</strain>
    </source>
</reference>
<dbReference type="InterPro" id="IPR006977">
    <property type="entry name" value="Yip1_dom"/>
</dbReference>
<accession>A0A380HPV3</accession>
<comment type="subcellular location">
    <subcellularLocation>
        <location evidence="1">Membrane</location>
        <topology evidence="1">Multi-pass membrane protein</topology>
    </subcellularLocation>
</comment>
<dbReference type="Pfam" id="PF04893">
    <property type="entry name" value="Yip1"/>
    <property type="match status" value="1"/>
</dbReference>
<gene>
    <name evidence="5" type="ORF">NCTC7688_02762</name>
</gene>
<keyword evidence="2" id="KW-0812">Transmembrane</keyword>
<dbReference type="AlphaFoldDB" id="A0A380HPV3"/>
<evidence type="ECO:0000256" key="2">
    <source>
        <dbReference type="ARBA" id="ARBA00022692"/>
    </source>
</evidence>
<name>A0A380HPV3_STASA</name>
<sequence length="203" mass="21837">MESSNLPLAQHFSSLREKPTWGLKLIIAIVIIALSATIVALTTDFKQNFEDAGLSGQQLDQSLEFAKIIGVVSGVIGSILTIGVTFVIILIISKIMKSDASAKSIFSATLSYTIITSTIALIVVLIQWIAGLSVTDYSITSLNIFDKGNPILRVFDLQTLISAYVFGILLFATSRFSKKSAIIWSIAYLVVVVGFGLIGAAFQ</sequence>
<evidence type="ECO:0000313" key="5">
    <source>
        <dbReference type="EMBL" id="SUM84933.1"/>
    </source>
</evidence>
<evidence type="ECO:0000313" key="6">
    <source>
        <dbReference type="Proteomes" id="UP000254707"/>
    </source>
</evidence>
<keyword evidence="4" id="KW-0472">Membrane</keyword>
<evidence type="ECO:0000256" key="3">
    <source>
        <dbReference type="ARBA" id="ARBA00022989"/>
    </source>
</evidence>
<keyword evidence="3" id="KW-1133">Transmembrane helix</keyword>
<dbReference type="EMBL" id="UHED01000001">
    <property type="protein sequence ID" value="SUM84933.1"/>
    <property type="molecule type" value="Genomic_DNA"/>
</dbReference>
<evidence type="ECO:0000256" key="1">
    <source>
        <dbReference type="ARBA" id="ARBA00004141"/>
    </source>
</evidence>
<dbReference type="GO" id="GO:0016020">
    <property type="term" value="C:membrane"/>
    <property type="evidence" value="ECO:0007669"/>
    <property type="project" value="UniProtKB-SubCell"/>
</dbReference>
<proteinExistence type="predicted"/>
<organism evidence="5 6">
    <name type="scientific">Staphylococcus saprophyticus</name>
    <dbReference type="NCBI Taxonomy" id="29385"/>
    <lineage>
        <taxon>Bacteria</taxon>
        <taxon>Bacillati</taxon>
        <taxon>Bacillota</taxon>
        <taxon>Bacilli</taxon>
        <taxon>Bacillales</taxon>
        <taxon>Staphylococcaceae</taxon>
        <taxon>Staphylococcus</taxon>
    </lineage>
</organism>
<dbReference type="Proteomes" id="UP000254707">
    <property type="component" value="Unassembled WGS sequence"/>
</dbReference>
<dbReference type="RefSeq" id="WP_115338730.1">
    <property type="nucleotide sequence ID" value="NZ_LR134089.1"/>
</dbReference>
<protein>
    <submittedName>
        <fullName evidence="5">Yip1 domain</fullName>
    </submittedName>
</protein>
<evidence type="ECO:0000256" key="4">
    <source>
        <dbReference type="ARBA" id="ARBA00023136"/>
    </source>
</evidence>